<comment type="caution">
    <text evidence="2">The sequence shown here is derived from an EMBL/GenBank/DDBJ whole genome shotgun (WGS) entry which is preliminary data.</text>
</comment>
<protein>
    <recommendedName>
        <fullName evidence="4">Lipoprotein</fullName>
    </recommendedName>
</protein>
<sequence length="186" mass="21586">MSVHNKTIIFGLCILFVSATLSGCAGRTAHPVTIRQYGDENRSCAALESELRFIELEISRLVPKTDKTGKNVALGVAGAFFLVPWFFMDLSQAEQIEIDAFRQRYNYLAGLTVDKRCDKPRQQIPDFRDPAAFQEEQLKMQQEQLNQLQQQQIQQLQQQQIQQQIEQQKLELEKQEQRMRKNRTTP</sequence>
<name>A0ABV2SQ22_9GAMM</name>
<evidence type="ECO:0000256" key="1">
    <source>
        <dbReference type="SAM" id="Coils"/>
    </source>
</evidence>
<accession>A0ABV2SQ22</accession>
<dbReference type="PROSITE" id="PS51257">
    <property type="entry name" value="PROKAR_LIPOPROTEIN"/>
    <property type="match status" value="1"/>
</dbReference>
<dbReference type="RefSeq" id="WP_354009218.1">
    <property type="nucleotide sequence ID" value="NZ_JBEWTA010000001.1"/>
</dbReference>
<dbReference type="Proteomes" id="UP001549366">
    <property type="component" value="Unassembled WGS sequence"/>
</dbReference>
<keyword evidence="1" id="KW-0175">Coiled coil</keyword>
<evidence type="ECO:0000313" key="3">
    <source>
        <dbReference type="Proteomes" id="UP001549366"/>
    </source>
</evidence>
<organism evidence="2 3">
    <name type="scientific">Endozoicomonas lisbonensis</name>
    <dbReference type="NCBI Taxonomy" id="3120522"/>
    <lineage>
        <taxon>Bacteria</taxon>
        <taxon>Pseudomonadati</taxon>
        <taxon>Pseudomonadota</taxon>
        <taxon>Gammaproteobacteria</taxon>
        <taxon>Oceanospirillales</taxon>
        <taxon>Endozoicomonadaceae</taxon>
        <taxon>Endozoicomonas</taxon>
    </lineage>
</organism>
<dbReference type="EMBL" id="JBEWTB010000002">
    <property type="protein sequence ID" value="MET4759209.1"/>
    <property type="molecule type" value="Genomic_DNA"/>
</dbReference>
<evidence type="ECO:0000313" key="2">
    <source>
        <dbReference type="EMBL" id="MET4759209.1"/>
    </source>
</evidence>
<keyword evidence="3" id="KW-1185">Reference proteome</keyword>
<proteinExistence type="predicted"/>
<gene>
    <name evidence="2" type="ORF">V5J35_004401</name>
</gene>
<evidence type="ECO:0008006" key="4">
    <source>
        <dbReference type="Google" id="ProtNLM"/>
    </source>
</evidence>
<feature type="coiled-coil region" evidence="1">
    <location>
        <begin position="131"/>
        <end position="185"/>
    </location>
</feature>
<reference evidence="2 3" key="1">
    <citation type="submission" date="2024-06" db="EMBL/GenBank/DDBJ databases">
        <title>Genomic Encyclopedia of Type Strains, Phase V (KMG-V): Genome sequencing to study the core and pangenomes of soil and plant-associated prokaryotes.</title>
        <authorList>
            <person name="Whitman W."/>
        </authorList>
    </citation>
    <scope>NUCLEOTIDE SEQUENCE [LARGE SCALE GENOMIC DNA]</scope>
    <source>
        <strain evidence="2 3">NE40</strain>
    </source>
</reference>